<sequence>MADSAPLLDLVVLRTAREAAEWRTGRPRPNPADPGGPTSHGLGELRWRYAESRRGYVRMPHLSEARNRRLRWTGGLAAVITAAALSAITLPAHAAPEGLVLGAGGPGSVSGSYIVTLKTGTKAPSKAGKGVAEKYGAKIRHTYSSALNGYSVKVSEKQAKRLAADSRVASVVQDTRVTYDHNQRNPPSWGLDRLDQPGLPLDKSYTWPESAGQGATVYVIDTGIRITHKDFGGRASHGWDFVQNDRTAQDGNGHGTHVAATAVGTTYGVAKNKKAKVVAVRVLDDAGAGTTAQVIAGIDWVTQHARKPAVANMSLGGFANAQLDAAVRNSMASGVTYVVAAGNDGLSAGLYSPARVKQAITVGATDKKDVRAYFSNWGPSLDLFAPGVNITSASHKSDTGKATFSGTSMATPHAAGAAALYLADHPRAAPAEVGKALAQRTVSGKVKDRYPGSPNKLLQVDNP</sequence>
<feature type="region of interest" description="Disordered" evidence="7">
    <location>
        <begin position="20"/>
        <end position="44"/>
    </location>
</feature>
<dbReference type="PROSITE" id="PS00136">
    <property type="entry name" value="SUBTILASE_ASP"/>
    <property type="match status" value="1"/>
</dbReference>
<feature type="region of interest" description="Disordered" evidence="7">
    <location>
        <begin position="444"/>
        <end position="463"/>
    </location>
</feature>
<dbReference type="PANTHER" id="PTHR43806:SF11">
    <property type="entry name" value="CEREVISIN-RELATED"/>
    <property type="match status" value="1"/>
</dbReference>
<feature type="active site" description="Charge relay system" evidence="5">
    <location>
        <position position="254"/>
    </location>
</feature>
<evidence type="ECO:0000256" key="6">
    <source>
        <dbReference type="RuleBase" id="RU003355"/>
    </source>
</evidence>
<dbReference type="EMBL" id="AEJC01000250">
    <property type="protein sequence ID" value="EKX66041.1"/>
    <property type="molecule type" value="Genomic_DNA"/>
</dbReference>
<dbReference type="InterPro" id="IPR015500">
    <property type="entry name" value="Peptidase_S8_subtilisin-rel"/>
</dbReference>
<dbReference type="EC" id="3.4.21.-" evidence="10"/>
<dbReference type="InterPro" id="IPR023828">
    <property type="entry name" value="Peptidase_S8_Ser-AS"/>
</dbReference>
<evidence type="ECO:0000256" key="4">
    <source>
        <dbReference type="ARBA" id="ARBA00022825"/>
    </source>
</evidence>
<evidence type="ECO:0000259" key="9">
    <source>
        <dbReference type="Pfam" id="PF05922"/>
    </source>
</evidence>
<keyword evidence="3 5" id="KW-0378">Hydrolase</keyword>
<dbReference type="SUPFAM" id="SSF54897">
    <property type="entry name" value="Protease propeptides/inhibitors"/>
    <property type="match status" value="1"/>
</dbReference>
<dbReference type="PROSITE" id="PS00138">
    <property type="entry name" value="SUBTILASE_SER"/>
    <property type="match status" value="1"/>
</dbReference>
<feature type="active site" description="Charge relay system" evidence="5">
    <location>
        <position position="408"/>
    </location>
</feature>
<gene>
    <name evidence="10" type="ORF">STRIP9103_06859</name>
</gene>
<dbReference type="Pfam" id="PF00082">
    <property type="entry name" value="Peptidase_S8"/>
    <property type="match status" value="1"/>
</dbReference>
<dbReference type="InterPro" id="IPR010259">
    <property type="entry name" value="S8pro/Inhibitor_I9"/>
</dbReference>
<evidence type="ECO:0000256" key="1">
    <source>
        <dbReference type="ARBA" id="ARBA00011073"/>
    </source>
</evidence>
<dbReference type="PANTHER" id="PTHR43806">
    <property type="entry name" value="PEPTIDASE S8"/>
    <property type="match status" value="1"/>
</dbReference>
<evidence type="ECO:0000256" key="3">
    <source>
        <dbReference type="ARBA" id="ARBA00022801"/>
    </source>
</evidence>
<dbReference type="InterPro" id="IPR034193">
    <property type="entry name" value="PCSK9_ProteinaseK-like"/>
</dbReference>
<dbReference type="GO" id="GO:0004252">
    <property type="term" value="F:serine-type endopeptidase activity"/>
    <property type="evidence" value="ECO:0007669"/>
    <property type="project" value="UniProtKB-UniRule"/>
</dbReference>
<keyword evidence="11" id="KW-1185">Reference proteome</keyword>
<dbReference type="InterPro" id="IPR036852">
    <property type="entry name" value="Peptidase_S8/S53_dom_sf"/>
</dbReference>
<evidence type="ECO:0000256" key="2">
    <source>
        <dbReference type="ARBA" id="ARBA00022670"/>
    </source>
</evidence>
<feature type="active site" description="Charge relay system" evidence="5">
    <location>
        <position position="221"/>
    </location>
</feature>
<dbReference type="InterPro" id="IPR050131">
    <property type="entry name" value="Peptidase_S8_subtilisin-like"/>
</dbReference>
<evidence type="ECO:0000313" key="10">
    <source>
        <dbReference type="EMBL" id="EKX66041.1"/>
    </source>
</evidence>
<comment type="similarity">
    <text evidence="1 5 6">Belongs to the peptidase S8 family.</text>
</comment>
<evidence type="ECO:0000256" key="7">
    <source>
        <dbReference type="SAM" id="MobiDB-lite"/>
    </source>
</evidence>
<dbReference type="PROSITE" id="PS51892">
    <property type="entry name" value="SUBTILASE"/>
    <property type="match status" value="1"/>
</dbReference>
<dbReference type="GO" id="GO:0005615">
    <property type="term" value="C:extracellular space"/>
    <property type="evidence" value="ECO:0007669"/>
    <property type="project" value="TreeGrafter"/>
</dbReference>
<dbReference type="AlphaFoldDB" id="L1KYY7"/>
<dbReference type="Gene3D" id="3.30.70.80">
    <property type="entry name" value="Peptidase S8 propeptide/proteinase inhibitor I9"/>
    <property type="match status" value="1"/>
</dbReference>
<feature type="domain" description="Peptidase S8/S53" evidence="8">
    <location>
        <begin position="212"/>
        <end position="440"/>
    </location>
</feature>
<keyword evidence="4 5" id="KW-0720">Serine protease</keyword>
<evidence type="ECO:0000259" key="8">
    <source>
        <dbReference type="Pfam" id="PF00082"/>
    </source>
</evidence>
<evidence type="ECO:0000313" key="11">
    <source>
        <dbReference type="Proteomes" id="UP000010411"/>
    </source>
</evidence>
<reference evidence="10 11" key="1">
    <citation type="submission" date="2012-11" db="EMBL/GenBank/DDBJ databases">
        <authorList>
            <person name="Huguet-Tapia J.C."/>
            <person name="Durkin A.S."/>
            <person name="Pettis G.S."/>
            <person name="Badger J.H."/>
        </authorList>
    </citation>
    <scope>NUCLEOTIDE SEQUENCE [LARGE SCALE GENOMIC DNA]</scope>
    <source>
        <strain evidence="10 11">91-03</strain>
    </source>
</reference>
<dbReference type="InterPro" id="IPR023827">
    <property type="entry name" value="Peptidase_S8_Asp-AS"/>
</dbReference>
<dbReference type="FunFam" id="3.40.50.200:FF:000014">
    <property type="entry name" value="Proteinase K"/>
    <property type="match status" value="1"/>
</dbReference>
<dbReference type="PRINTS" id="PR00723">
    <property type="entry name" value="SUBTILISIN"/>
</dbReference>
<name>L1KYY7_9ACTN</name>
<feature type="domain" description="Inhibitor I9" evidence="9">
    <location>
        <begin position="112"/>
        <end position="178"/>
    </location>
</feature>
<dbReference type="Pfam" id="PF05922">
    <property type="entry name" value="Inhibitor_I9"/>
    <property type="match status" value="1"/>
</dbReference>
<keyword evidence="2 5" id="KW-0645">Protease</keyword>
<organism evidence="10 11">
    <name type="scientific">Streptomyces ipomoeae 91-03</name>
    <dbReference type="NCBI Taxonomy" id="698759"/>
    <lineage>
        <taxon>Bacteria</taxon>
        <taxon>Bacillati</taxon>
        <taxon>Actinomycetota</taxon>
        <taxon>Actinomycetes</taxon>
        <taxon>Kitasatosporales</taxon>
        <taxon>Streptomycetaceae</taxon>
        <taxon>Streptomyces</taxon>
    </lineage>
</organism>
<protein>
    <submittedName>
        <fullName evidence="10">Peptidase families S8 and S53</fullName>
        <ecNumber evidence="10">3.4.21.-</ecNumber>
    </submittedName>
</protein>
<comment type="caution">
    <text evidence="10">The sequence shown here is derived from an EMBL/GenBank/DDBJ whole genome shotgun (WGS) entry which is preliminary data.</text>
</comment>
<accession>L1KYY7</accession>
<evidence type="ECO:0000256" key="5">
    <source>
        <dbReference type="PROSITE-ProRule" id="PRU01240"/>
    </source>
</evidence>
<dbReference type="Gene3D" id="3.40.50.200">
    <property type="entry name" value="Peptidase S8/S53 domain"/>
    <property type="match status" value="1"/>
</dbReference>
<dbReference type="InterPro" id="IPR000209">
    <property type="entry name" value="Peptidase_S8/S53_dom"/>
</dbReference>
<dbReference type="PATRIC" id="fig|698759.3.peg.3341"/>
<proteinExistence type="inferred from homology"/>
<dbReference type="GO" id="GO:0006508">
    <property type="term" value="P:proteolysis"/>
    <property type="evidence" value="ECO:0007669"/>
    <property type="project" value="UniProtKB-KW"/>
</dbReference>
<dbReference type="SUPFAM" id="SSF52743">
    <property type="entry name" value="Subtilisin-like"/>
    <property type="match status" value="1"/>
</dbReference>
<dbReference type="Proteomes" id="UP000010411">
    <property type="component" value="Unassembled WGS sequence"/>
</dbReference>
<dbReference type="CDD" id="cd04077">
    <property type="entry name" value="Peptidases_S8_PCSK9_ProteinaseK_like"/>
    <property type="match status" value="1"/>
</dbReference>
<dbReference type="InterPro" id="IPR037045">
    <property type="entry name" value="S8pro/Inhibitor_I9_sf"/>
</dbReference>